<comment type="caution">
    <text evidence="1">The sequence shown here is derived from an EMBL/GenBank/DDBJ whole genome shotgun (WGS) entry which is preliminary data.</text>
</comment>
<dbReference type="InterPro" id="IPR027417">
    <property type="entry name" value="P-loop_NTPase"/>
</dbReference>
<dbReference type="Proteomes" id="UP000667650">
    <property type="component" value="Unassembled WGS sequence"/>
</dbReference>
<dbReference type="AlphaFoldDB" id="A0A964TAF3"/>
<organism evidence="1 2">
    <name type="scientific">Flagellimonas ochracea</name>
    <dbReference type="NCBI Taxonomy" id="2696472"/>
    <lineage>
        <taxon>Bacteria</taxon>
        <taxon>Pseudomonadati</taxon>
        <taxon>Bacteroidota</taxon>
        <taxon>Flavobacteriia</taxon>
        <taxon>Flavobacteriales</taxon>
        <taxon>Flavobacteriaceae</taxon>
        <taxon>Flagellimonas</taxon>
    </lineage>
</organism>
<protein>
    <recommendedName>
        <fullName evidence="3">Sulfotransferase family protein</fullName>
    </recommendedName>
</protein>
<name>A0A964TAF3_9FLAO</name>
<proteinExistence type="predicted"/>
<reference evidence="1" key="1">
    <citation type="submission" date="2020-01" db="EMBL/GenBank/DDBJ databases">
        <title>Muricauda ochracea sp. nov., isolated from a tidal flat of Garorim bay in Korea.</title>
        <authorList>
            <person name="Kim D."/>
            <person name="Yoo Y."/>
            <person name="Kim J.-J."/>
        </authorList>
    </citation>
    <scope>NUCLEOTIDE SEQUENCE</scope>
    <source>
        <strain evidence="1">JGD-17</strain>
    </source>
</reference>
<keyword evidence="2" id="KW-1185">Reference proteome</keyword>
<dbReference type="SUPFAM" id="SSF52540">
    <property type="entry name" value="P-loop containing nucleoside triphosphate hydrolases"/>
    <property type="match status" value="1"/>
</dbReference>
<sequence length="259" mass="30776">MIREINKFIVRTPLHKTAIELKAKKIWKGFSKENSKILDNRTIYSISPYKTGTTFLAGCFDYSISKHEPIHYASVKKMEEDFDGFFIRRLNSLNLKLESSGFWSAYVDQLANHHIGKDLTYICILRKPSSWVTSVVNHWYQIKRYRQNYFWTNELFWKKIVGVDLSNFYEYSEEQQNDIISKMLDFYMSFTKKTGNLKHVHYVWIHDMTNFLPTLEQLMDEKSKPESSKQNKGLVKHFVYENKEIDNEYASLVESLSNK</sequence>
<evidence type="ECO:0008006" key="3">
    <source>
        <dbReference type="Google" id="ProtNLM"/>
    </source>
</evidence>
<dbReference type="EMBL" id="JAAABI010000001">
    <property type="protein sequence ID" value="NAY91219.1"/>
    <property type="molecule type" value="Genomic_DNA"/>
</dbReference>
<gene>
    <name evidence="1" type="ORF">GTQ34_04740</name>
</gene>
<evidence type="ECO:0000313" key="1">
    <source>
        <dbReference type="EMBL" id="NAY91219.1"/>
    </source>
</evidence>
<accession>A0A964TAF3</accession>
<evidence type="ECO:0000313" key="2">
    <source>
        <dbReference type="Proteomes" id="UP000667650"/>
    </source>
</evidence>
<dbReference type="RefSeq" id="WP_166522596.1">
    <property type="nucleotide sequence ID" value="NZ_JAAABI010000001.1"/>
</dbReference>